<dbReference type="Proteomes" id="UP000663891">
    <property type="component" value="Unassembled WGS sequence"/>
</dbReference>
<comment type="caution">
    <text evidence="1">The sequence shown here is derived from an EMBL/GenBank/DDBJ whole genome shotgun (WGS) entry which is preliminary data.</text>
</comment>
<gene>
    <name evidence="1" type="ORF">VCS650_LOCUS33363</name>
</gene>
<proteinExistence type="predicted"/>
<sequence length="192" mass="22639">MPFHLCNSSYVYEKNHEKSMNNNYIFQRQLNLQSRENKRKIEYERIQKENVKFSQKLINAKPFHNRYEQQIFFDKHCQIKQRLQRYPKLNRIQRKKSNSVDISSLIYNEKVLSQEKYSKIISSQRKVLYSTKVLPPITENTDLLTKIPNASNTEIDSFINIIEQSPSLSIKNMSSSQTSSSILVSNLSNLSI</sequence>
<dbReference type="EMBL" id="CAJNON010000645">
    <property type="protein sequence ID" value="CAF1343572.1"/>
    <property type="molecule type" value="Genomic_DNA"/>
</dbReference>
<organism evidence="1 2">
    <name type="scientific">Adineta steineri</name>
    <dbReference type="NCBI Taxonomy" id="433720"/>
    <lineage>
        <taxon>Eukaryota</taxon>
        <taxon>Metazoa</taxon>
        <taxon>Spiralia</taxon>
        <taxon>Gnathifera</taxon>
        <taxon>Rotifera</taxon>
        <taxon>Eurotatoria</taxon>
        <taxon>Bdelloidea</taxon>
        <taxon>Adinetida</taxon>
        <taxon>Adinetidae</taxon>
        <taxon>Adineta</taxon>
    </lineage>
</organism>
<dbReference type="AlphaFoldDB" id="A0A815GVH7"/>
<name>A0A815GVH7_9BILA</name>
<reference evidence="1" key="1">
    <citation type="submission" date="2021-02" db="EMBL/GenBank/DDBJ databases">
        <authorList>
            <person name="Nowell W R."/>
        </authorList>
    </citation>
    <scope>NUCLEOTIDE SEQUENCE</scope>
</reference>
<accession>A0A815GVH7</accession>
<protein>
    <submittedName>
        <fullName evidence="1">Uncharacterized protein</fullName>
    </submittedName>
</protein>
<evidence type="ECO:0000313" key="2">
    <source>
        <dbReference type="Proteomes" id="UP000663891"/>
    </source>
</evidence>
<dbReference type="OrthoDB" id="10062886at2759"/>
<evidence type="ECO:0000313" key="1">
    <source>
        <dbReference type="EMBL" id="CAF1343572.1"/>
    </source>
</evidence>